<dbReference type="AlphaFoldDB" id="A0A448GXB0"/>
<name>A0A448GXB0_9GAMM</name>
<evidence type="ECO:0000313" key="6">
    <source>
        <dbReference type="EMBL" id="VEG13351.1"/>
    </source>
</evidence>
<dbReference type="Proteomes" id="UP000274100">
    <property type="component" value="Chromosome"/>
</dbReference>
<comment type="subcellular location">
    <subcellularLocation>
        <location evidence="1">Target cell</location>
        <location evidence="1">Target cell cytoplasm</location>
    </subcellularLocation>
</comment>
<dbReference type="InterPro" id="IPR006914">
    <property type="entry name" value="VENN_dom"/>
</dbReference>
<feature type="domain" description="VENN motif-containing" evidence="5">
    <location>
        <begin position="111"/>
        <end position="159"/>
    </location>
</feature>
<dbReference type="GO" id="GO:0090729">
    <property type="term" value="F:toxin activity"/>
    <property type="evidence" value="ECO:0007669"/>
    <property type="project" value="UniProtKB-KW"/>
</dbReference>
<sequence length="395" mass="42574">MAKQNLRPFDSITSVLYAPNSNGIIGDVARAVSPQVAYNIGQYFKQNKTLNQLDNGNRPEEQSPQHLLAHTILGAAVSYATGNNPTIGALSAVGSEAVAPVLSNYLYGKKPNELSQDEKDTITSILSLTTAITTYTTTGGSVADAVNGAEIGRVGVEWNAGHSAKQIASISKRQQNECKSLGIPSNQCGKYHGEKSLEILRQIGLFIIPTTPEEIAIAVVTGGAGGYVIKAGGKILSKTFKSKDEAEKVLAEAKRVRYNNPQTYREDLARQAGIPRDIINNPTSIWGKAADQIKQSLEMDGAVVTKKPHRARSSGNGQVYEVKGGSSGIGEFEYHAGGGVHGAPYYKIVKNDGTIVKIIEKNSGYKPGTITRNQIYLNPQGQRLIYKGEKWMIWE</sequence>
<evidence type="ECO:0000256" key="4">
    <source>
        <dbReference type="ARBA" id="ARBA00023026"/>
    </source>
</evidence>
<accession>A0A448GXB0</accession>
<dbReference type="Pfam" id="PF04829">
    <property type="entry name" value="PT-VENN"/>
    <property type="match status" value="1"/>
</dbReference>
<keyword evidence="2" id="KW-0800">Toxin</keyword>
<evidence type="ECO:0000256" key="3">
    <source>
        <dbReference type="ARBA" id="ARBA00022913"/>
    </source>
</evidence>
<dbReference type="EMBL" id="LR134343">
    <property type="protein sequence ID" value="VEG13351.1"/>
    <property type="molecule type" value="Genomic_DNA"/>
</dbReference>
<dbReference type="OrthoDB" id="6651667at2"/>
<evidence type="ECO:0000256" key="1">
    <source>
        <dbReference type="ARBA" id="ARBA00004219"/>
    </source>
</evidence>
<evidence type="ECO:0000313" key="7">
    <source>
        <dbReference type="Proteomes" id="UP000274100"/>
    </source>
</evidence>
<gene>
    <name evidence="6" type="ORF">NCTC10297_01314</name>
</gene>
<dbReference type="KEGG" id="mcun:NCTC10297_01314"/>
<dbReference type="RefSeq" id="WP_126330911.1">
    <property type="nucleotide sequence ID" value="NZ_LR134343.1"/>
</dbReference>
<protein>
    <submittedName>
        <fullName evidence="6">Possible hemagglutinin (DUF637)</fullName>
    </submittedName>
</protein>
<keyword evidence="4" id="KW-0843">Virulence</keyword>
<proteinExistence type="predicted"/>
<evidence type="ECO:0000256" key="2">
    <source>
        <dbReference type="ARBA" id="ARBA00022656"/>
    </source>
</evidence>
<evidence type="ECO:0000259" key="5">
    <source>
        <dbReference type="Pfam" id="PF04829"/>
    </source>
</evidence>
<keyword evidence="3" id="KW-1266">Target cell cytoplasm</keyword>
<organism evidence="6 7">
    <name type="scientific">Moraxella cuniculi</name>
    <dbReference type="NCBI Taxonomy" id="34061"/>
    <lineage>
        <taxon>Bacteria</taxon>
        <taxon>Pseudomonadati</taxon>
        <taxon>Pseudomonadota</taxon>
        <taxon>Gammaproteobacteria</taxon>
        <taxon>Moraxellales</taxon>
        <taxon>Moraxellaceae</taxon>
        <taxon>Moraxella</taxon>
    </lineage>
</organism>
<reference evidence="6 7" key="1">
    <citation type="submission" date="2018-12" db="EMBL/GenBank/DDBJ databases">
        <authorList>
            <consortium name="Pathogen Informatics"/>
        </authorList>
    </citation>
    <scope>NUCLEOTIDE SEQUENCE [LARGE SCALE GENOMIC DNA]</scope>
    <source>
        <strain evidence="6 7">NCTC10297</strain>
    </source>
</reference>